<evidence type="ECO:0000256" key="1">
    <source>
        <dbReference type="ARBA" id="ARBA00022614"/>
    </source>
</evidence>
<dbReference type="PANTHER" id="PTHR24369">
    <property type="entry name" value="ANTIGEN BSP, PUTATIVE-RELATED"/>
    <property type="match status" value="1"/>
</dbReference>
<dbReference type="eggNOG" id="KOG0619">
    <property type="taxonomic scope" value="Eukaryota"/>
</dbReference>
<evidence type="ECO:0000313" key="7">
    <source>
        <dbReference type="EMBL" id="EEN59713.1"/>
    </source>
</evidence>
<evidence type="ECO:0000256" key="3">
    <source>
        <dbReference type="ARBA" id="ARBA00022737"/>
    </source>
</evidence>
<evidence type="ECO:0000256" key="4">
    <source>
        <dbReference type="SAM" id="MobiDB-lite"/>
    </source>
</evidence>
<dbReference type="InterPro" id="IPR050541">
    <property type="entry name" value="LRR_TM_domain-containing"/>
</dbReference>
<reference evidence="7" key="1">
    <citation type="journal article" date="2008" name="Nature">
        <title>The amphioxus genome and the evolution of the chordate karyotype.</title>
        <authorList>
            <consortium name="US DOE Joint Genome Institute (JGI-PGF)"/>
            <person name="Putnam N.H."/>
            <person name="Butts T."/>
            <person name="Ferrier D.E.K."/>
            <person name="Furlong R.F."/>
            <person name="Hellsten U."/>
            <person name="Kawashima T."/>
            <person name="Robinson-Rechavi M."/>
            <person name="Shoguchi E."/>
            <person name="Terry A."/>
            <person name="Yu J.-K."/>
            <person name="Benito-Gutierrez E.L."/>
            <person name="Dubchak I."/>
            <person name="Garcia-Fernandez J."/>
            <person name="Gibson-Brown J.J."/>
            <person name="Grigoriev I.V."/>
            <person name="Horton A.C."/>
            <person name="de Jong P.J."/>
            <person name="Jurka J."/>
            <person name="Kapitonov V.V."/>
            <person name="Kohara Y."/>
            <person name="Kuroki Y."/>
            <person name="Lindquist E."/>
            <person name="Lucas S."/>
            <person name="Osoegawa K."/>
            <person name="Pennacchio L.A."/>
            <person name="Salamov A.A."/>
            <person name="Satou Y."/>
            <person name="Sauka-Spengler T."/>
            <person name="Schmutz J."/>
            <person name="Shin-I T."/>
            <person name="Toyoda A."/>
            <person name="Bronner-Fraser M."/>
            <person name="Fujiyama A."/>
            <person name="Holland L.Z."/>
            <person name="Holland P.W.H."/>
            <person name="Satoh N."/>
            <person name="Rokhsar D.S."/>
        </authorList>
    </citation>
    <scope>NUCLEOTIDE SEQUENCE [LARGE SCALE GENOMIC DNA]</scope>
    <source>
        <strain evidence="7">S238N-H82</strain>
        <tissue evidence="7">Testes</tissue>
    </source>
</reference>
<dbReference type="AlphaFoldDB" id="C3YJ51"/>
<dbReference type="PANTHER" id="PTHR24369:SF210">
    <property type="entry name" value="CHAOPTIN-RELATED"/>
    <property type="match status" value="1"/>
</dbReference>
<keyword evidence="3" id="KW-0677">Repeat</keyword>
<gene>
    <name evidence="7" type="ORF">BRAFLDRAFT_93091</name>
</gene>
<dbReference type="InterPro" id="IPR001611">
    <property type="entry name" value="Leu-rich_rpt"/>
</dbReference>
<evidence type="ECO:0000256" key="6">
    <source>
        <dbReference type="SAM" id="SignalP"/>
    </source>
</evidence>
<dbReference type="EMBL" id="GG666517">
    <property type="protein sequence ID" value="EEN59713.1"/>
    <property type="molecule type" value="Genomic_DNA"/>
</dbReference>
<protein>
    <recommendedName>
        <fullName evidence="8">LRRNT domain-containing protein</fullName>
    </recommendedName>
</protein>
<feature type="chain" id="PRO_5002933646" description="LRRNT domain-containing protein" evidence="6">
    <location>
        <begin position="21"/>
        <end position="717"/>
    </location>
</feature>
<sequence length="717" mass="80175">MKRAACWLLFICFVFGQASSNPARPLPAGCTSRAWSACMADNIKVRADFFFDDFNKTCTFCEKQNGGPSNLTSLPLLEHVPFPPAQWIALRGVHVGNLSTKLLETFNPPSLVILALIHAEISTIENKVFADFPRLQSVHLDYNVLPLLKRTWFTGFQSPNKLTVDLSFSNNRIATLERGCFEETPYLQMLDLSWNLLSEVASGWFRGLSCLHTLVLNNNKIEVISESAFDSLVELRVLNLTRNSLACLSKRTLSGVVAPKFTMVGGQLLTEQDSLNREIDWNLTVNSTNFPWRKQEVRLRLDNLEFRLTYSLTKEFHLKWDTAENRRIYNHGEVEFTPLTFGPMHIRAPFVMAIAMGKRENHAKSTMYNLCGTAWGRRDGIVVALKGGASLQLVGIDPTKLLNDNGSIALVSSYDLTLVSKQSNGPATDQFKGEPRMKNISCFVFHRDGGLFIPNTFRGVEVEVDSECHLTKDIPNAELTTTPPNYQTADSRSTASENPEFTDVTLLSNLVENRLSPNKTFQPNITLPTRDPPNKTFQPNITLPTRDPDQTVLITVIVLSSALLTFPPLILFRAIIWNKNRNTAQNARDTGIRLHLAQSTICATSLIGNPMYNRSDQSSELHGTNVDVAGAAQVPQLAQSAICVASLINNPRYQRSDLAVRPPDINGRDETASMHSYMEINDEDIYDPSETHTYSDIKDEDVNDNPNDAIYENSEVN</sequence>
<keyword evidence="1" id="KW-0433">Leucine-rich repeat</keyword>
<dbReference type="InterPro" id="IPR032675">
    <property type="entry name" value="LRR_dom_sf"/>
</dbReference>
<dbReference type="SMART" id="SM00369">
    <property type="entry name" value="LRR_TYP"/>
    <property type="match status" value="5"/>
</dbReference>
<evidence type="ECO:0008006" key="8">
    <source>
        <dbReference type="Google" id="ProtNLM"/>
    </source>
</evidence>
<name>C3YJ51_BRAFL</name>
<keyword evidence="2 6" id="KW-0732">Signal</keyword>
<dbReference type="Gene3D" id="3.80.10.10">
    <property type="entry name" value="Ribonuclease Inhibitor"/>
    <property type="match status" value="2"/>
</dbReference>
<keyword evidence="5" id="KW-0472">Membrane</keyword>
<keyword evidence="5" id="KW-0812">Transmembrane</keyword>
<dbReference type="Pfam" id="PF13855">
    <property type="entry name" value="LRR_8"/>
    <property type="match status" value="1"/>
</dbReference>
<keyword evidence="5" id="KW-1133">Transmembrane helix</keyword>
<accession>C3YJ51</accession>
<dbReference type="InParanoid" id="C3YJ51"/>
<dbReference type="SUPFAM" id="SSF52058">
    <property type="entry name" value="L domain-like"/>
    <property type="match status" value="1"/>
</dbReference>
<proteinExistence type="predicted"/>
<feature type="region of interest" description="Disordered" evidence="4">
    <location>
        <begin position="476"/>
        <end position="498"/>
    </location>
</feature>
<feature type="signal peptide" evidence="6">
    <location>
        <begin position="1"/>
        <end position="20"/>
    </location>
</feature>
<organism>
    <name type="scientific">Branchiostoma floridae</name>
    <name type="common">Florida lancelet</name>
    <name type="synonym">Amphioxus</name>
    <dbReference type="NCBI Taxonomy" id="7739"/>
    <lineage>
        <taxon>Eukaryota</taxon>
        <taxon>Metazoa</taxon>
        <taxon>Chordata</taxon>
        <taxon>Cephalochordata</taxon>
        <taxon>Leptocardii</taxon>
        <taxon>Amphioxiformes</taxon>
        <taxon>Branchiostomatidae</taxon>
        <taxon>Branchiostoma</taxon>
    </lineage>
</organism>
<evidence type="ECO:0000256" key="2">
    <source>
        <dbReference type="ARBA" id="ARBA00022729"/>
    </source>
</evidence>
<dbReference type="InterPro" id="IPR003591">
    <property type="entry name" value="Leu-rich_rpt_typical-subtyp"/>
</dbReference>
<feature type="region of interest" description="Disordered" evidence="4">
    <location>
        <begin position="680"/>
        <end position="717"/>
    </location>
</feature>
<evidence type="ECO:0000256" key="5">
    <source>
        <dbReference type="SAM" id="Phobius"/>
    </source>
</evidence>
<feature type="compositionally biased region" description="Polar residues" evidence="4">
    <location>
        <begin position="478"/>
        <end position="498"/>
    </location>
</feature>
<feature type="transmembrane region" description="Helical" evidence="5">
    <location>
        <begin position="552"/>
        <end position="572"/>
    </location>
</feature>